<evidence type="ECO:0000313" key="2">
    <source>
        <dbReference type="Proteomes" id="UP001221142"/>
    </source>
</evidence>
<evidence type="ECO:0000313" key="1">
    <source>
        <dbReference type="EMBL" id="KAJ7622029.1"/>
    </source>
</evidence>
<gene>
    <name evidence="1" type="ORF">FB45DRAFT_870268</name>
</gene>
<keyword evidence="2" id="KW-1185">Reference proteome</keyword>
<comment type="caution">
    <text evidence="1">The sequence shown here is derived from an EMBL/GenBank/DDBJ whole genome shotgun (WGS) entry which is preliminary data.</text>
</comment>
<protein>
    <submittedName>
        <fullName evidence="1">Uncharacterized protein</fullName>
    </submittedName>
</protein>
<name>A0AAD7BIF3_9AGAR</name>
<organism evidence="1 2">
    <name type="scientific">Roridomyces roridus</name>
    <dbReference type="NCBI Taxonomy" id="1738132"/>
    <lineage>
        <taxon>Eukaryota</taxon>
        <taxon>Fungi</taxon>
        <taxon>Dikarya</taxon>
        <taxon>Basidiomycota</taxon>
        <taxon>Agaricomycotina</taxon>
        <taxon>Agaricomycetes</taxon>
        <taxon>Agaricomycetidae</taxon>
        <taxon>Agaricales</taxon>
        <taxon>Marasmiineae</taxon>
        <taxon>Mycenaceae</taxon>
        <taxon>Roridomyces</taxon>
    </lineage>
</organism>
<reference evidence="1" key="1">
    <citation type="submission" date="2023-03" db="EMBL/GenBank/DDBJ databases">
        <title>Massive genome expansion in bonnet fungi (Mycena s.s.) driven by repeated elements and novel gene families across ecological guilds.</title>
        <authorList>
            <consortium name="Lawrence Berkeley National Laboratory"/>
            <person name="Harder C.B."/>
            <person name="Miyauchi S."/>
            <person name="Viragh M."/>
            <person name="Kuo A."/>
            <person name="Thoen E."/>
            <person name="Andreopoulos B."/>
            <person name="Lu D."/>
            <person name="Skrede I."/>
            <person name="Drula E."/>
            <person name="Henrissat B."/>
            <person name="Morin E."/>
            <person name="Kohler A."/>
            <person name="Barry K."/>
            <person name="LaButti K."/>
            <person name="Morin E."/>
            <person name="Salamov A."/>
            <person name="Lipzen A."/>
            <person name="Mereny Z."/>
            <person name="Hegedus B."/>
            <person name="Baldrian P."/>
            <person name="Stursova M."/>
            <person name="Weitz H."/>
            <person name="Taylor A."/>
            <person name="Grigoriev I.V."/>
            <person name="Nagy L.G."/>
            <person name="Martin F."/>
            <person name="Kauserud H."/>
        </authorList>
    </citation>
    <scope>NUCLEOTIDE SEQUENCE</scope>
    <source>
        <strain evidence="1">9284</strain>
    </source>
</reference>
<proteinExistence type="predicted"/>
<accession>A0AAD7BIF3</accession>
<sequence length="200" mass="22131">MDMRESLFPDGKVKLDGNDAGEVDCCAEYWLERETRRKYEYVYAFLNNLQLDLGGQFCGMRCGSMGDMPIEDSIDMSYIDASAGRIQVSRARQESEARKHGLGGGLEKSLSGDRGRYRAVEPAVAREGHPTIGQEEGVEASERTLASFVTSENCAQGPTLLLAHRFTLNLAVVPDHFRRSYTIGSTPKDKKTAVGAKQTW</sequence>
<dbReference type="EMBL" id="JARKIF010000015">
    <property type="protein sequence ID" value="KAJ7622029.1"/>
    <property type="molecule type" value="Genomic_DNA"/>
</dbReference>
<dbReference type="AlphaFoldDB" id="A0AAD7BIF3"/>
<dbReference type="Proteomes" id="UP001221142">
    <property type="component" value="Unassembled WGS sequence"/>
</dbReference>